<sequence>MKQIIDTVKQNITQKRILWAYPIALNLKKHHYSLAIQWAIECIKIYSSEVNSDKLSQLNHYIQRVLSKENDLTPLQCDEIGQEIWYLPEREEVQTAIARLWWSISAFKLEKEHGGIMEAISAVELLLPDVSNRCLLDRYLEAAVKICEEYESQNQSYEQPKN</sequence>
<proteinExistence type="predicted"/>
<name>A0AAW9PW20_9CYAN</name>
<protein>
    <submittedName>
        <fullName evidence="1">Uncharacterized protein</fullName>
    </submittedName>
</protein>
<gene>
    <name evidence="1" type="ORF">V2H45_23565</name>
</gene>
<reference evidence="1" key="1">
    <citation type="submission" date="2024-01" db="EMBL/GenBank/DDBJ databases">
        <title>Bank of Algae and Cyanobacteria of the Azores (BACA) strain genomes.</title>
        <authorList>
            <person name="Luz R."/>
            <person name="Cordeiro R."/>
            <person name="Fonseca A."/>
            <person name="Goncalves V."/>
        </authorList>
    </citation>
    <scope>NUCLEOTIDE SEQUENCE</scope>
    <source>
        <strain evidence="1">BACA0141</strain>
    </source>
</reference>
<accession>A0AAW9PW20</accession>
<dbReference type="EMBL" id="JAZBJZ010000163">
    <property type="protein sequence ID" value="MEE3719724.1"/>
    <property type="molecule type" value="Genomic_DNA"/>
</dbReference>
<dbReference type="RefSeq" id="WP_330486161.1">
    <property type="nucleotide sequence ID" value="NZ_JAZBJZ010000163.1"/>
</dbReference>
<dbReference type="AlphaFoldDB" id="A0AAW9PW20"/>
<evidence type="ECO:0000313" key="1">
    <source>
        <dbReference type="EMBL" id="MEE3719724.1"/>
    </source>
</evidence>
<organism evidence="1 2">
    <name type="scientific">Tumidithrix elongata BACA0141</name>
    <dbReference type="NCBI Taxonomy" id="2716417"/>
    <lineage>
        <taxon>Bacteria</taxon>
        <taxon>Bacillati</taxon>
        <taxon>Cyanobacteriota</taxon>
        <taxon>Cyanophyceae</taxon>
        <taxon>Pseudanabaenales</taxon>
        <taxon>Pseudanabaenaceae</taxon>
        <taxon>Tumidithrix</taxon>
        <taxon>Tumidithrix elongata</taxon>
    </lineage>
</organism>
<comment type="caution">
    <text evidence="1">The sequence shown here is derived from an EMBL/GenBank/DDBJ whole genome shotgun (WGS) entry which is preliminary data.</text>
</comment>
<dbReference type="Proteomes" id="UP001333818">
    <property type="component" value="Unassembled WGS sequence"/>
</dbReference>
<evidence type="ECO:0000313" key="2">
    <source>
        <dbReference type="Proteomes" id="UP001333818"/>
    </source>
</evidence>
<keyword evidence="2" id="KW-1185">Reference proteome</keyword>